<evidence type="ECO:0000313" key="1">
    <source>
        <dbReference type="EMBL" id="CEK86461.1"/>
    </source>
</evidence>
<organism evidence="1">
    <name type="scientific">Arion vulgaris</name>
    <dbReference type="NCBI Taxonomy" id="1028688"/>
    <lineage>
        <taxon>Eukaryota</taxon>
        <taxon>Metazoa</taxon>
        <taxon>Spiralia</taxon>
        <taxon>Lophotrochozoa</taxon>
        <taxon>Mollusca</taxon>
        <taxon>Gastropoda</taxon>
        <taxon>Heterobranchia</taxon>
        <taxon>Euthyneura</taxon>
        <taxon>Panpulmonata</taxon>
        <taxon>Eupulmonata</taxon>
        <taxon>Stylommatophora</taxon>
        <taxon>Helicina</taxon>
        <taxon>Arionoidea</taxon>
        <taxon>Arionidae</taxon>
        <taxon>Arion</taxon>
    </lineage>
</organism>
<dbReference type="EMBL" id="HACG01039597">
    <property type="protein sequence ID" value="CEK86462.1"/>
    <property type="molecule type" value="Transcribed_RNA"/>
</dbReference>
<accession>A0A0B7B2H4</accession>
<dbReference type="EMBL" id="HACG01039596">
    <property type="protein sequence ID" value="CEK86461.1"/>
    <property type="molecule type" value="Transcribed_RNA"/>
</dbReference>
<proteinExistence type="predicted"/>
<dbReference type="AlphaFoldDB" id="A0A0B7B2H4"/>
<protein>
    <submittedName>
        <fullName evidence="1">Uncharacterized protein</fullName>
    </submittedName>
</protein>
<evidence type="ECO:0000313" key="2">
    <source>
        <dbReference type="EMBL" id="CEK86462.1"/>
    </source>
</evidence>
<name>A0A0B7B2H4_9EUPU</name>
<gene>
    <name evidence="1" type="primary">ORF153918</name>
    <name evidence="2" type="synonym">ORF153921</name>
</gene>
<sequence>MYRMFKAGDMGVYLCDQEPENTDHILQTCPTYTVLRNQISPSPTSEETKRYGTVEDTSQITAFI</sequence>
<reference evidence="1" key="1">
    <citation type="submission" date="2014-12" db="EMBL/GenBank/DDBJ databases">
        <title>Insight into the proteome of Arion vulgaris.</title>
        <authorList>
            <person name="Aradska J."/>
            <person name="Bulat T."/>
            <person name="Smidak R."/>
            <person name="Sarate P."/>
            <person name="Gangsoo J."/>
            <person name="Sialana F."/>
            <person name="Bilban M."/>
            <person name="Lubec G."/>
        </authorList>
    </citation>
    <scope>NUCLEOTIDE SEQUENCE</scope>
    <source>
        <tissue evidence="1">Skin</tissue>
    </source>
</reference>